<dbReference type="GO" id="GO:0004022">
    <property type="term" value="F:alcohol dehydrogenase (NAD+) activity"/>
    <property type="evidence" value="ECO:0007669"/>
    <property type="project" value="UniProtKB-EC"/>
</dbReference>
<dbReference type="EMBL" id="JARFYM010000055">
    <property type="protein sequence ID" value="MDL2403650.1"/>
    <property type="molecule type" value="Genomic_DNA"/>
</dbReference>
<gene>
    <name evidence="5" type="ORF">PY649_32775</name>
</gene>
<dbReference type="Gene3D" id="1.20.1090.10">
    <property type="entry name" value="Dehydroquinate synthase-like - alpha domain"/>
    <property type="match status" value="1"/>
</dbReference>
<name>A0ABT7K4V4_9HYPH</name>
<dbReference type="EC" id="1.1.1.1" evidence="5"/>
<dbReference type="Pfam" id="PF00465">
    <property type="entry name" value="Fe-ADH"/>
    <property type="match status" value="1"/>
</dbReference>
<comment type="caution">
    <text evidence="5">The sequence shown here is derived from an EMBL/GenBank/DDBJ whole genome shotgun (WGS) entry which is preliminary data.</text>
</comment>
<dbReference type="RefSeq" id="WP_285873115.1">
    <property type="nucleotide sequence ID" value="NZ_JARFYM010000055.1"/>
</dbReference>
<evidence type="ECO:0000259" key="3">
    <source>
        <dbReference type="Pfam" id="PF00465"/>
    </source>
</evidence>
<dbReference type="InterPro" id="IPR039697">
    <property type="entry name" value="Alcohol_dehydrogenase_Fe"/>
</dbReference>
<dbReference type="InterPro" id="IPR056798">
    <property type="entry name" value="ADH_Fe_C"/>
</dbReference>
<evidence type="ECO:0000259" key="4">
    <source>
        <dbReference type="Pfam" id="PF25137"/>
    </source>
</evidence>
<reference evidence="5" key="1">
    <citation type="submission" date="2023-06" db="EMBL/GenBank/DDBJ databases">
        <title>Phylogenetic Diversity of Rhizobium strains.</title>
        <authorList>
            <person name="Moura F.T."/>
            <person name="Helene L.C.F."/>
            <person name="Hungria M."/>
        </authorList>
    </citation>
    <scope>NUCLEOTIDE SEQUENCE</scope>
    <source>
        <strain evidence="5">CCGE526</strain>
    </source>
</reference>
<feature type="domain" description="Fe-containing alcohol dehydrogenase-like C-terminal" evidence="4">
    <location>
        <begin position="192"/>
        <end position="350"/>
    </location>
</feature>
<comment type="similarity">
    <text evidence="1">Belongs to the iron-containing alcohol dehydrogenase family.</text>
</comment>
<evidence type="ECO:0000256" key="1">
    <source>
        <dbReference type="ARBA" id="ARBA00007358"/>
    </source>
</evidence>
<dbReference type="PANTHER" id="PTHR11496">
    <property type="entry name" value="ALCOHOL DEHYDROGENASE"/>
    <property type="match status" value="1"/>
</dbReference>
<feature type="domain" description="Alcohol dehydrogenase iron-type/glycerol dehydrogenase GldA" evidence="3">
    <location>
        <begin position="25"/>
        <end position="179"/>
    </location>
</feature>
<evidence type="ECO:0000313" key="6">
    <source>
        <dbReference type="Proteomes" id="UP001172645"/>
    </source>
</evidence>
<dbReference type="Proteomes" id="UP001172645">
    <property type="component" value="Unassembled WGS sequence"/>
</dbReference>
<dbReference type="InterPro" id="IPR001670">
    <property type="entry name" value="ADH_Fe/GldA"/>
</dbReference>
<keyword evidence="6" id="KW-1185">Reference proteome</keyword>
<dbReference type="Gene3D" id="3.40.50.1970">
    <property type="match status" value="1"/>
</dbReference>
<evidence type="ECO:0000256" key="2">
    <source>
        <dbReference type="ARBA" id="ARBA00023002"/>
    </source>
</evidence>
<keyword evidence="2 5" id="KW-0560">Oxidoreductase</keyword>
<accession>A0ABT7K4V4</accession>
<dbReference type="Pfam" id="PF25137">
    <property type="entry name" value="ADH_Fe_C"/>
    <property type="match status" value="1"/>
</dbReference>
<dbReference type="PANTHER" id="PTHR11496:SF102">
    <property type="entry name" value="ALCOHOL DEHYDROGENASE 4"/>
    <property type="match status" value="1"/>
</dbReference>
<proteinExistence type="inferred from homology"/>
<organism evidence="5 6">
    <name type="scientific">Rhizobium mayense</name>
    <dbReference type="NCBI Taxonomy" id="1312184"/>
    <lineage>
        <taxon>Bacteria</taxon>
        <taxon>Pseudomonadati</taxon>
        <taxon>Pseudomonadota</taxon>
        <taxon>Alphaproteobacteria</taxon>
        <taxon>Hyphomicrobiales</taxon>
        <taxon>Rhizobiaceae</taxon>
        <taxon>Rhizobium/Agrobacterium group</taxon>
        <taxon>Rhizobium</taxon>
    </lineage>
</organism>
<sequence length="378" mass="40420">MAFSSSRDELSDPAHGRHDTLPTRSVIWGAYCRSKLAQELDRIGGSRVTLLTTASLARHGRHVGDLVHLIGERHVRTVSDLPAHVPVEGVEMVTQSIEHDEADTLIAFGGGSVIDAAKAVAGNVGRKTGRIPPIIAFPTTLSGAEFAHVYGVLEITEKGPFKRTYSDPGVVPQIVFLDPELTLSTPQTLWLSSGIKALDHAIEGLLIPGKRPVTDAVALEGIARMARALPQARSPALAERLDAQLAAWMSYFAPATIRAGLSHRIGYILGGSYQVPHSLTSCITLAPVMRMFAKLEPAKLTQIGAALGLSSPNPAATASAIDRLVGDLGLPQRLRDLGIEKVAIPRIAALTRHHFPADCERVEVLGANAFDDLILSLW</sequence>
<evidence type="ECO:0000313" key="5">
    <source>
        <dbReference type="EMBL" id="MDL2403650.1"/>
    </source>
</evidence>
<protein>
    <submittedName>
        <fullName evidence="5">Iron-containing alcohol dehydrogenase</fullName>
        <ecNumber evidence="5">1.1.1.1</ecNumber>
    </submittedName>
</protein>
<dbReference type="SUPFAM" id="SSF56796">
    <property type="entry name" value="Dehydroquinate synthase-like"/>
    <property type="match status" value="1"/>
</dbReference>